<feature type="region of interest" description="Disordered" evidence="1">
    <location>
        <begin position="1"/>
        <end position="33"/>
    </location>
</feature>
<dbReference type="InterPro" id="IPR025558">
    <property type="entry name" value="DUF4283"/>
</dbReference>
<accession>A0A443Q4J8</accession>
<dbReference type="EMBL" id="QPKB01000269">
    <property type="protein sequence ID" value="RWR97952.1"/>
    <property type="molecule type" value="Genomic_DNA"/>
</dbReference>
<dbReference type="InterPro" id="IPR040256">
    <property type="entry name" value="At4g02000-like"/>
</dbReference>
<name>A0A443Q4J8_9MAGN</name>
<dbReference type="Pfam" id="PF14111">
    <property type="entry name" value="DUF4283"/>
    <property type="match status" value="1"/>
</dbReference>
<evidence type="ECO:0000313" key="4">
    <source>
        <dbReference type="Proteomes" id="UP000283530"/>
    </source>
</evidence>
<dbReference type="OrthoDB" id="1002340at2759"/>
<comment type="caution">
    <text evidence="3">The sequence shown here is derived from an EMBL/GenBank/DDBJ whole genome shotgun (WGS) entry which is preliminary data.</text>
</comment>
<organism evidence="3 4">
    <name type="scientific">Cinnamomum micranthum f. kanehirae</name>
    <dbReference type="NCBI Taxonomy" id="337451"/>
    <lineage>
        <taxon>Eukaryota</taxon>
        <taxon>Viridiplantae</taxon>
        <taxon>Streptophyta</taxon>
        <taxon>Embryophyta</taxon>
        <taxon>Tracheophyta</taxon>
        <taxon>Spermatophyta</taxon>
        <taxon>Magnoliopsida</taxon>
        <taxon>Magnoliidae</taxon>
        <taxon>Laurales</taxon>
        <taxon>Lauraceae</taxon>
        <taxon>Cinnamomum</taxon>
    </lineage>
</organism>
<protein>
    <submittedName>
        <fullName evidence="3">Putative ribonuclease h protein</fullName>
    </submittedName>
</protein>
<evidence type="ECO:0000313" key="3">
    <source>
        <dbReference type="EMBL" id="RWR97952.1"/>
    </source>
</evidence>
<sequence>MSVPATLRAPEHTRDTLAKPTGHTQGSGRLPAGSYRGNYSKSIYVWTSFFYDILDDEQLTGKLQNTIKKLTGAAEDENDSGISANLPERHSHWVRRRKRRTGKEFRWDTQNRNHELTSRRCATVRTVRWIGTELRDPPVFEGTTSVGDFLDNLEFKVPEEQRVLALDVALKGTSARWWAIHKENLTTWEEVQPAMIHRPTTSELKRIRRDPRNKGGQSGWNREALSPAYEAVEGKSKGSPPCNELRDRFIIPLLGLELFGHSNPSLCVAELLPELRDPYFPSRDRLFREVGVPCKGVDLQPPQVCLVLPMKPAGNETNLFFSVHSRSKFSSGRPSVDEIKPHVRTHWMMNSEVHIGLLDPRHVIMRFSSQEDFIQAWTRESLVIKAYYFKFLWSPWFDPRFESSLALLWISLPNDPLNFFNPDYLKSIAGVTGRVLRFDGPMIALVWPDQVWPASGWR</sequence>
<dbReference type="AlphaFoldDB" id="A0A443Q4J8"/>
<reference evidence="3 4" key="1">
    <citation type="journal article" date="2019" name="Nat. Plants">
        <title>Stout camphor tree genome fills gaps in understanding of flowering plant genome evolution.</title>
        <authorList>
            <person name="Chaw S.M."/>
            <person name="Liu Y.C."/>
            <person name="Wu Y.W."/>
            <person name="Wang H.Y."/>
            <person name="Lin C.I."/>
            <person name="Wu C.S."/>
            <person name="Ke H.M."/>
            <person name="Chang L.Y."/>
            <person name="Hsu C.Y."/>
            <person name="Yang H.T."/>
            <person name="Sudianto E."/>
            <person name="Hsu M.H."/>
            <person name="Wu K.P."/>
            <person name="Wang L.N."/>
            <person name="Leebens-Mack J.H."/>
            <person name="Tsai I.J."/>
        </authorList>
    </citation>
    <scope>NUCLEOTIDE SEQUENCE [LARGE SCALE GENOMIC DNA]</scope>
    <source>
        <strain evidence="4">cv. Chaw 1501</strain>
        <tissue evidence="3">Young leaves</tissue>
    </source>
</reference>
<dbReference type="Proteomes" id="UP000283530">
    <property type="component" value="Unassembled WGS sequence"/>
</dbReference>
<evidence type="ECO:0000259" key="2">
    <source>
        <dbReference type="Pfam" id="PF14111"/>
    </source>
</evidence>
<gene>
    <name evidence="3" type="ORF">CKAN_02742700</name>
</gene>
<dbReference type="PANTHER" id="PTHR31286">
    <property type="entry name" value="GLYCINE-RICH CELL WALL STRUCTURAL PROTEIN 1.8-LIKE"/>
    <property type="match status" value="1"/>
</dbReference>
<keyword evidence="4" id="KW-1185">Reference proteome</keyword>
<feature type="domain" description="DUF4283" evidence="2">
    <location>
        <begin position="328"/>
        <end position="399"/>
    </location>
</feature>
<dbReference type="PANTHER" id="PTHR31286:SF180">
    <property type="entry name" value="OS10G0362600 PROTEIN"/>
    <property type="match status" value="1"/>
</dbReference>
<evidence type="ECO:0000256" key="1">
    <source>
        <dbReference type="SAM" id="MobiDB-lite"/>
    </source>
</evidence>
<proteinExistence type="predicted"/>